<dbReference type="GO" id="GO:0005886">
    <property type="term" value="C:plasma membrane"/>
    <property type="evidence" value="ECO:0007669"/>
    <property type="project" value="TreeGrafter"/>
</dbReference>
<evidence type="ECO:0000256" key="6">
    <source>
        <dbReference type="ARBA" id="ARBA00022777"/>
    </source>
</evidence>
<dbReference type="FunFam" id="3.30.200.20:FF:000195">
    <property type="entry name" value="G-type lectin S-receptor-like serine/threonine-protein kinase"/>
    <property type="match status" value="1"/>
</dbReference>
<dbReference type="SUPFAM" id="SSF56112">
    <property type="entry name" value="Protein kinase-like (PK-like)"/>
    <property type="match status" value="1"/>
</dbReference>
<keyword evidence="9" id="KW-0325">Glycoprotein</keyword>
<dbReference type="PANTHER" id="PTHR27002:SF932">
    <property type="entry name" value="RECEPTOR-LIKE SERINE_THREONINE-PROTEIN KINASE"/>
    <property type="match status" value="1"/>
</dbReference>
<dbReference type="PROSITE" id="PS00107">
    <property type="entry name" value="PROTEIN_KINASE_ATP"/>
    <property type="match status" value="1"/>
</dbReference>
<keyword evidence="3" id="KW-0808">Transferase</keyword>
<feature type="binding site" evidence="12">
    <location>
        <position position="56"/>
    </location>
    <ligand>
        <name>ATP</name>
        <dbReference type="ChEBI" id="CHEBI:30616"/>
    </ligand>
</feature>
<evidence type="ECO:0000256" key="3">
    <source>
        <dbReference type="ARBA" id="ARBA00022679"/>
    </source>
</evidence>
<dbReference type="InterPro" id="IPR000719">
    <property type="entry name" value="Prot_kinase_dom"/>
</dbReference>
<accession>A0A218WYF8</accession>
<keyword evidence="4" id="KW-0732">Signal</keyword>
<comment type="catalytic activity">
    <reaction evidence="10">
        <text>L-threonyl-[protein] + ATP = O-phospho-L-threonyl-[protein] + ADP + H(+)</text>
        <dbReference type="Rhea" id="RHEA:46608"/>
        <dbReference type="Rhea" id="RHEA-COMP:11060"/>
        <dbReference type="Rhea" id="RHEA-COMP:11605"/>
        <dbReference type="ChEBI" id="CHEBI:15378"/>
        <dbReference type="ChEBI" id="CHEBI:30013"/>
        <dbReference type="ChEBI" id="CHEBI:30616"/>
        <dbReference type="ChEBI" id="CHEBI:61977"/>
        <dbReference type="ChEBI" id="CHEBI:456216"/>
        <dbReference type="EC" id="2.7.11.1"/>
    </reaction>
</comment>
<evidence type="ECO:0000256" key="4">
    <source>
        <dbReference type="ARBA" id="ARBA00022729"/>
    </source>
</evidence>
<dbReference type="PANTHER" id="PTHR27002">
    <property type="entry name" value="RECEPTOR-LIKE SERINE/THREONINE-PROTEIN KINASE SD1-8"/>
    <property type="match status" value="1"/>
</dbReference>
<keyword evidence="7 12" id="KW-0067">ATP-binding</keyword>
<dbReference type="AlphaFoldDB" id="A0A218WYF8"/>
<evidence type="ECO:0000259" key="13">
    <source>
        <dbReference type="PROSITE" id="PS50011"/>
    </source>
</evidence>
<evidence type="ECO:0000256" key="2">
    <source>
        <dbReference type="ARBA" id="ARBA00022527"/>
    </source>
</evidence>
<evidence type="ECO:0000256" key="10">
    <source>
        <dbReference type="ARBA" id="ARBA00047899"/>
    </source>
</evidence>
<dbReference type="Pfam" id="PF11883">
    <property type="entry name" value="DUF3403"/>
    <property type="match status" value="1"/>
</dbReference>
<name>A0A218WYF8_PUNGR</name>
<comment type="caution">
    <text evidence="14">The sequence shown here is derived from an EMBL/GenBank/DDBJ whole genome shotgun (WGS) entry which is preliminary data.</text>
</comment>
<evidence type="ECO:0000256" key="9">
    <source>
        <dbReference type="ARBA" id="ARBA00023180"/>
    </source>
</evidence>
<dbReference type="PROSITE" id="PS50011">
    <property type="entry name" value="PROTEIN_KINASE_DOM"/>
    <property type="match status" value="1"/>
</dbReference>
<evidence type="ECO:0000256" key="8">
    <source>
        <dbReference type="ARBA" id="ARBA00023157"/>
    </source>
</evidence>
<evidence type="ECO:0000256" key="1">
    <source>
        <dbReference type="ARBA" id="ARBA00012513"/>
    </source>
</evidence>
<evidence type="ECO:0000313" key="15">
    <source>
        <dbReference type="Proteomes" id="UP000197138"/>
    </source>
</evidence>
<dbReference type="FunFam" id="1.10.510.10:FF:000060">
    <property type="entry name" value="G-type lectin S-receptor-like serine/threonine-protein kinase"/>
    <property type="match status" value="1"/>
</dbReference>
<protein>
    <recommendedName>
        <fullName evidence="1">non-specific serine/threonine protein kinase</fullName>
        <ecNumber evidence="1">2.7.11.1</ecNumber>
    </recommendedName>
</protein>
<dbReference type="Pfam" id="PF00069">
    <property type="entry name" value="Pkinase"/>
    <property type="match status" value="1"/>
</dbReference>
<dbReference type="SMART" id="SM00220">
    <property type="entry name" value="S_TKc"/>
    <property type="match status" value="1"/>
</dbReference>
<evidence type="ECO:0000313" key="14">
    <source>
        <dbReference type="EMBL" id="OWM77608.1"/>
    </source>
</evidence>
<evidence type="ECO:0000256" key="11">
    <source>
        <dbReference type="ARBA" id="ARBA00048679"/>
    </source>
</evidence>
<gene>
    <name evidence="14" type="ORF">CDL15_Pgr017006</name>
</gene>
<organism evidence="14 15">
    <name type="scientific">Punica granatum</name>
    <name type="common">Pomegranate</name>
    <dbReference type="NCBI Taxonomy" id="22663"/>
    <lineage>
        <taxon>Eukaryota</taxon>
        <taxon>Viridiplantae</taxon>
        <taxon>Streptophyta</taxon>
        <taxon>Embryophyta</taxon>
        <taxon>Tracheophyta</taxon>
        <taxon>Spermatophyta</taxon>
        <taxon>Magnoliopsida</taxon>
        <taxon>eudicotyledons</taxon>
        <taxon>Gunneridae</taxon>
        <taxon>Pentapetalae</taxon>
        <taxon>rosids</taxon>
        <taxon>malvids</taxon>
        <taxon>Myrtales</taxon>
        <taxon>Lythraceae</taxon>
        <taxon>Punica</taxon>
    </lineage>
</organism>
<dbReference type="Proteomes" id="UP000197138">
    <property type="component" value="Unassembled WGS sequence"/>
</dbReference>
<sequence length="324" mass="36175">MQDLEYDSKKSDLPLFDLSTIATATNNFSFINKLGQGGFGSVYKGVLDDGKEIAVKRLSKSSGQGIREFRNEVTLIAKLQRRNLVKILGCCIQEDEKMLIYEYLPNKSLDSFLFARGILYLHQDSRFRIIHRDLKTSNLLDTSMNPKISDFGMARICGGDQIEGNIRRVVGTYGYMTPEYAMEGLFSIKSDVYSFGVVLLEIISGKRNSSFHQENPSCNLVGLVWELWKKGSSLDIVDPSMGNMYPDCKVLRCIHIGLLCVQEFAMDRPTMSAAVFMLGTNVSLPSPKQPAFAFKRIEGRSDIPASGEKANSVNDMSLTVVEAR</sequence>
<comment type="catalytic activity">
    <reaction evidence="11">
        <text>L-seryl-[protein] + ATP = O-phospho-L-seryl-[protein] + ADP + H(+)</text>
        <dbReference type="Rhea" id="RHEA:17989"/>
        <dbReference type="Rhea" id="RHEA-COMP:9863"/>
        <dbReference type="Rhea" id="RHEA-COMP:11604"/>
        <dbReference type="ChEBI" id="CHEBI:15378"/>
        <dbReference type="ChEBI" id="CHEBI:29999"/>
        <dbReference type="ChEBI" id="CHEBI:30616"/>
        <dbReference type="ChEBI" id="CHEBI:83421"/>
        <dbReference type="ChEBI" id="CHEBI:456216"/>
        <dbReference type="EC" id="2.7.11.1"/>
    </reaction>
</comment>
<keyword evidence="6" id="KW-0418">Kinase</keyword>
<dbReference type="InterPro" id="IPR011009">
    <property type="entry name" value="Kinase-like_dom_sf"/>
</dbReference>
<evidence type="ECO:0000256" key="5">
    <source>
        <dbReference type="ARBA" id="ARBA00022741"/>
    </source>
</evidence>
<dbReference type="Gene3D" id="1.10.510.10">
    <property type="entry name" value="Transferase(Phosphotransferase) domain 1"/>
    <property type="match status" value="1"/>
</dbReference>
<dbReference type="Gene3D" id="3.30.200.20">
    <property type="entry name" value="Phosphorylase Kinase, domain 1"/>
    <property type="match status" value="1"/>
</dbReference>
<keyword evidence="5 12" id="KW-0547">Nucleotide-binding</keyword>
<dbReference type="GO" id="GO:0004674">
    <property type="term" value="F:protein serine/threonine kinase activity"/>
    <property type="evidence" value="ECO:0007669"/>
    <property type="project" value="UniProtKB-KW"/>
</dbReference>
<dbReference type="InterPro" id="IPR017441">
    <property type="entry name" value="Protein_kinase_ATP_BS"/>
</dbReference>
<dbReference type="GO" id="GO:0005524">
    <property type="term" value="F:ATP binding"/>
    <property type="evidence" value="ECO:0007669"/>
    <property type="project" value="UniProtKB-UniRule"/>
</dbReference>
<dbReference type="InterPro" id="IPR021820">
    <property type="entry name" value="S-locus_recpt_kinase_C"/>
</dbReference>
<feature type="domain" description="Protein kinase" evidence="13">
    <location>
        <begin position="28"/>
        <end position="324"/>
    </location>
</feature>
<dbReference type="EC" id="2.7.11.1" evidence="1"/>
<evidence type="ECO:0000256" key="7">
    <source>
        <dbReference type="ARBA" id="ARBA00022840"/>
    </source>
</evidence>
<keyword evidence="2" id="KW-0723">Serine/threonine-protein kinase</keyword>
<evidence type="ECO:0000256" key="12">
    <source>
        <dbReference type="PROSITE-ProRule" id="PRU10141"/>
    </source>
</evidence>
<proteinExistence type="predicted"/>
<reference evidence="15" key="1">
    <citation type="journal article" date="2017" name="Plant J.">
        <title>The pomegranate (Punica granatum L.) genome and the genomics of punicalagin biosynthesis.</title>
        <authorList>
            <person name="Qin G."/>
            <person name="Xu C."/>
            <person name="Ming R."/>
            <person name="Tang H."/>
            <person name="Guyot R."/>
            <person name="Kramer E.M."/>
            <person name="Hu Y."/>
            <person name="Yi X."/>
            <person name="Qi Y."/>
            <person name="Xu X."/>
            <person name="Gao Z."/>
            <person name="Pan H."/>
            <person name="Jian J."/>
            <person name="Tian Y."/>
            <person name="Yue Z."/>
            <person name="Xu Y."/>
        </authorList>
    </citation>
    <scope>NUCLEOTIDE SEQUENCE [LARGE SCALE GENOMIC DNA]</scope>
    <source>
        <strain evidence="15">cv. Dabenzi</strain>
    </source>
</reference>
<keyword evidence="8" id="KW-1015">Disulfide bond</keyword>
<dbReference type="EMBL" id="MTKT01002534">
    <property type="protein sequence ID" value="OWM77608.1"/>
    <property type="molecule type" value="Genomic_DNA"/>
</dbReference>